<organism evidence="1 2">
    <name type="scientific">Chryseobacterium tructae</name>
    <dbReference type="NCBI Taxonomy" id="1037380"/>
    <lineage>
        <taxon>Bacteria</taxon>
        <taxon>Pseudomonadati</taxon>
        <taxon>Bacteroidota</taxon>
        <taxon>Flavobacteriia</taxon>
        <taxon>Flavobacteriales</taxon>
        <taxon>Weeksellaceae</taxon>
        <taxon>Chryseobacterium group</taxon>
        <taxon>Chryseobacterium</taxon>
    </lineage>
</organism>
<proteinExistence type="predicted"/>
<accession>A0ABV7XUC1</accession>
<gene>
    <name evidence="1" type="ORF">ACFONJ_09015</name>
</gene>
<dbReference type="EMBL" id="JBHRYO010000002">
    <property type="protein sequence ID" value="MFC3756102.1"/>
    <property type="molecule type" value="Genomic_DNA"/>
</dbReference>
<evidence type="ECO:0000313" key="1">
    <source>
        <dbReference type="EMBL" id="MFC3756102.1"/>
    </source>
</evidence>
<name>A0ABV7XUC1_9FLAO</name>
<protein>
    <submittedName>
        <fullName evidence="1">Uncharacterized protein</fullName>
    </submittedName>
</protein>
<dbReference type="Proteomes" id="UP001595735">
    <property type="component" value="Unassembled WGS sequence"/>
</dbReference>
<reference evidence="2" key="1">
    <citation type="journal article" date="2019" name="Int. J. Syst. Evol. Microbiol.">
        <title>The Global Catalogue of Microorganisms (GCM) 10K type strain sequencing project: providing services to taxonomists for standard genome sequencing and annotation.</title>
        <authorList>
            <consortium name="The Broad Institute Genomics Platform"/>
            <consortium name="The Broad Institute Genome Sequencing Center for Infectious Disease"/>
            <person name="Wu L."/>
            <person name="Ma J."/>
        </authorList>
    </citation>
    <scope>NUCLEOTIDE SEQUENCE [LARGE SCALE GENOMIC DNA]</scope>
    <source>
        <strain evidence="2">CECT 7798</strain>
    </source>
</reference>
<dbReference type="RefSeq" id="WP_290296351.1">
    <property type="nucleotide sequence ID" value="NZ_JAUFQR010000001.1"/>
</dbReference>
<evidence type="ECO:0000313" key="2">
    <source>
        <dbReference type="Proteomes" id="UP001595735"/>
    </source>
</evidence>
<keyword evidence="2" id="KW-1185">Reference proteome</keyword>
<sequence>MKNIGEFSADGYGLAIISTDLFTEYLKEKKCRGKKLLSYFDQHKDLFLTSIKDGRFLPFYQISVFEYTIFTSVDEKSIEFPQEYDEVFRYNNFFLEVGDLERICFASFNYLEYRLENIKQNITDKEDQIPTGADGHLESYFPAKGFDLPKGIYEFDLIGLERKEKWERESENYAYAFVFRRNGKAENHNFEKADNDSHCFDIVGYKKQLNTEN</sequence>
<comment type="caution">
    <text evidence="1">The sequence shown here is derived from an EMBL/GenBank/DDBJ whole genome shotgun (WGS) entry which is preliminary data.</text>
</comment>